<evidence type="ECO:0000256" key="7">
    <source>
        <dbReference type="SAM" id="MobiDB-lite"/>
    </source>
</evidence>
<dbReference type="EMBL" id="JBANRG010000001">
    <property type="protein sequence ID" value="KAK7472443.1"/>
    <property type="molecule type" value="Genomic_DNA"/>
</dbReference>
<keyword evidence="3" id="KW-0238">DNA-binding</keyword>
<dbReference type="PANTHER" id="PTHR28605">
    <property type="entry name" value="CTF8, CHROMOSOME TRANSMISSION FIDELITY FACTOR 8 HOMOLOG (S. CEREVISIAE)"/>
    <property type="match status" value="1"/>
</dbReference>
<dbReference type="InterPro" id="IPR018607">
    <property type="entry name" value="Ctf8"/>
</dbReference>
<proteinExistence type="inferred from homology"/>
<gene>
    <name evidence="8" type="ORF">VKT23_000558</name>
</gene>
<protein>
    <recommendedName>
        <fullName evidence="10">Chromosome transmission fidelity protein 8</fullName>
    </recommendedName>
</protein>
<evidence type="ECO:0000256" key="6">
    <source>
        <dbReference type="ARBA" id="ARBA00038447"/>
    </source>
</evidence>
<comment type="similarity">
    <text evidence="6">Belongs to the CTF8 family.</text>
</comment>
<name>A0ABR1K9U9_9AGAR</name>
<reference evidence="8 9" key="1">
    <citation type="submission" date="2024-01" db="EMBL/GenBank/DDBJ databases">
        <title>A draft genome for the cacao thread blight pathogen Marasmiellus scandens.</title>
        <authorList>
            <person name="Baruah I.K."/>
            <person name="Leung J."/>
            <person name="Bukari Y."/>
            <person name="Amoako-Attah I."/>
            <person name="Meinhardt L.W."/>
            <person name="Bailey B.A."/>
            <person name="Cohen S.P."/>
        </authorList>
    </citation>
    <scope>NUCLEOTIDE SEQUENCE [LARGE SCALE GENOMIC DNA]</scope>
    <source>
        <strain evidence="8 9">GH-19</strain>
    </source>
</reference>
<evidence type="ECO:0000256" key="5">
    <source>
        <dbReference type="ARBA" id="ARBA00023306"/>
    </source>
</evidence>
<evidence type="ECO:0000256" key="4">
    <source>
        <dbReference type="ARBA" id="ARBA00023242"/>
    </source>
</evidence>
<comment type="caution">
    <text evidence="8">The sequence shown here is derived from an EMBL/GenBank/DDBJ whole genome shotgun (WGS) entry which is preliminary data.</text>
</comment>
<organism evidence="8 9">
    <name type="scientific">Marasmiellus scandens</name>
    <dbReference type="NCBI Taxonomy" id="2682957"/>
    <lineage>
        <taxon>Eukaryota</taxon>
        <taxon>Fungi</taxon>
        <taxon>Dikarya</taxon>
        <taxon>Basidiomycota</taxon>
        <taxon>Agaricomycotina</taxon>
        <taxon>Agaricomycetes</taxon>
        <taxon>Agaricomycetidae</taxon>
        <taxon>Agaricales</taxon>
        <taxon>Marasmiineae</taxon>
        <taxon>Omphalotaceae</taxon>
        <taxon>Marasmiellus</taxon>
    </lineage>
</organism>
<dbReference type="PANTHER" id="PTHR28605:SF1">
    <property type="entry name" value="CHROMOSOME TRANSMISSION FIDELITY FACTOR 8"/>
    <property type="match status" value="1"/>
</dbReference>
<dbReference type="Pfam" id="PF09696">
    <property type="entry name" value="Ctf8"/>
    <property type="match status" value="1"/>
</dbReference>
<keyword evidence="4" id="KW-0539">Nucleus</keyword>
<evidence type="ECO:0000313" key="8">
    <source>
        <dbReference type="EMBL" id="KAK7472443.1"/>
    </source>
</evidence>
<evidence type="ECO:0008006" key="10">
    <source>
        <dbReference type="Google" id="ProtNLM"/>
    </source>
</evidence>
<sequence>MIIPINFDSSSSVQKLPPSLAKISHDEVVLIELQGELELENPGQRNGRLIGTLKIDDDLKKPTLHIGPHLIEGKLANLPKPLAVLRRSHIHAPLSNQPSEDDMDVDSQPDGHKPAEDLDASTLDASGKDISWDAIAIVKRKIVFSKRPMPVVGKVA</sequence>
<feature type="region of interest" description="Disordered" evidence="7">
    <location>
        <begin position="89"/>
        <end position="123"/>
    </location>
</feature>
<dbReference type="Proteomes" id="UP001498398">
    <property type="component" value="Unassembled WGS sequence"/>
</dbReference>
<keyword evidence="9" id="KW-1185">Reference proteome</keyword>
<evidence type="ECO:0000256" key="1">
    <source>
        <dbReference type="ARBA" id="ARBA00004123"/>
    </source>
</evidence>
<accession>A0ABR1K9U9</accession>
<comment type="subcellular location">
    <subcellularLocation>
        <location evidence="1">Nucleus</location>
    </subcellularLocation>
</comment>
<evidence type="ECO:0000256" key="3">
    <source>
        <dbReference type="ARBA" id="ARBA00023125"/>
    </source>
</evidence>
<evidence type="ECO:0000313" key="9">
    <source>
        <dbReference type="Proteomes" id="UP001498398"/>
    </source>
</evidence>
<evidence type="ECO:0000256" key="2">
    <source>
        <dbReference type="ARBA" id="ARBA00022705"/>
    </source>
</evidence>
<keyword evidence="2" id="KW-0235">DNA replication</keyword>
<keyword evidence="5" id="KW-0131">Cell cycle</keyword>